<sequence>TEHGQEQPRYVLIKAEAEVILNTFHSSEDISLCGFLALKPYVKFECCSLFWYCTTFSHSSSHIMWW</sequence>
<dbReference type="Proteomes" id="UP001208570">
    <property type="component" value="Unassembled WGS sequence"/>
</dbReference>
<dbReference type="AlphaFoldDB" id="A0AAD9JHI5"/>
<protein>
    <submittedName>
        <fullName evidence="1">Uncharacterized protein</fullName>
    </submittedName>
</protein>
<reference evidence="1" key="1">
    <citation type="journal article" date="2023" name="Mol. Biol. Evol.">
        <title>Third-Generation Sequencing Reveals the Adaptive Role of the Epigenome in Three Deep-Sea Polychaetes.</title>
        <authorList>
            <person name="Perez M."/>
            <person name="Aroh O."/>
            <person name="Sun Y."/>
            <person name="Lan Y."/>
            <person name="Juniper S.K."/>
            <person name="Young C.R."/>
            <person name="Angers B."/>
            <person name="Qian P.Y."/>
        </authorList>
    </citation>
    <scope>NUCLEOTIDE SEQUENCE</scope>
    <source>
        <strain evidence="1">P08H-3</strain>
    </source>
</reference>
<organism evidence="1 2">
    <name type="scientific">Paralvinella palmiformis</name>
    <dbReference type="NCBI Taxonomy" id="53620"/>
    <lineage>
        <taxon>Eukaryota</taxon>
        <taxon>Metazoa</taxon>
        <taxon>Spiralia</taxon>
        <taxon>Lophotrochozoa</taxon>
        <taxon>Annelida</taxon>
        <taxon>Polychaeta</taxon>
        <taxon>Sedentaria</taxon>
        <taxon>Canalipalpata</taxon>
        <taxon>Terebellida</taxon>
        <taxon>Terebelliformia</taxon>
        <taxon>Alvinellidae</taxon>
        <taxon>Paralvinella</taxon>
    </lineage>
</organism>
<proteinExistence type="predicted"/>
<name>A0AAD9JHI5_9ANNE</name>
<evidence type="ECO:0000313" key="2">
    <source>
        <dbReference type="Proteomes" id="UP001208570"/>
    </source>
</evidence>
<evidence type="ECO:0000313" key="1">
    <source>
        <dbReference type="EMBL" id="KAK2153207.1"/>
    </source>
</evidence>
<feature type="non-terminal residue" evidence="1">
    <location>
        <position position="1"/>
    </location>
</feature>
<accession>A0AAD9JHI5</accession>
<keyword evidence="2" id="KW-1185">Reference proteome</keyword>
<dbReference type="EMBL" id="JAODUP010000304">
    <property type="protein sequence ID" value="KAK2153207.1"/>
    <property type="molecule type" value="Genomic_DNA"/>
</dbReference>
<gene>
    <name evidence="1" type="ORF">LSH36_304g03012</name>
</gene>
<comment type="caution">
    <text evidence="1">The sequence shown here is derived from an EMBL/GenBank/DDBJ whole genome shotgun (WGS) entry which is preliminary data.</text>
</comment>